<proteinExistence type="predicted"/>
<dbReference type="SUPFAM" id="SSF52540">
    <property type="entry name" value="P-loop containing nucleoside triphosphate hydrolases"/>
    <property type="match status" value="1"/>
</dbReference>
<evidence type="ECO:0000313" key="2">
    <source>
        <dbReference type="EMBL" id="EJX04063.1"/>
    </source>
</evidence>
<dbReference type="CDD" id="cd02042">
    <property type="entry name" value="ParAB_family"/>
    <property type="match status" value="1"/>
</dbReference>
<reference evidence="2" key="1">
    <citation type="journal article" date="2012" name="PLoS ONE">
        <title>Gene sets for utilization of primary and secondary nutrition supplies in the distal gut of endangered iberian lynx.</title>
        <authorList>
            <person name="Alcaide M."/>
            <person name="Messina E."/>
            <person name="Richter M."/>
            <person name="Bargiela R."/>
            <person name="Peplies J."/>
            <person name="Huws S.A."/>
            <person name="Newbold C.J."/>
            <person name="Golyshin P.N."/>
            <person name="Simon M.A."/>
            <person name="Lopez G."/>
            <person name="Yakimov M.M."/>
            <person name="Ferrer M."/>
        </authorList>
    </citation>
    <scope>NUCLEOTIDE SEQUENCE</scope>
</reference>
<dbReference type="PANTHER" id="PTHR13696:SF99">
    <property type="entry name" value="COBYRINIC ACID AC-DIAMIDE SYNTHASE"/>
    <property type="match status" value="1"/>
</dbReference>
<dbReference type="AlphaFoldDB" id="J9GP02"/>
<sequence>MMKKNFTIAIGNQKGGVGKTTSTACIGAALALHGRRVLLVDLDAQQNLTFTLT</sequence>
<name>J9GP02_9ZZZZ</name>
<dbReference type="Gene3D" id="3.40.50.300">
    <property type="entry name" value="P-loop containing nucleotide triphosphate hydrolases"/>
    <property type="match status" value="1"/>
</dbReference>
<feature type="domain" description="AAA" evidence="1">
    <location>
        <begin position="7"/>
        <end position="51"/>
    </location>
</feature>
<feature type="non-terminal residue" evidence="2">
    <location>
        <position position="53"/>
    </location>
</feature>
<dbReference type="PANTHER" id="PTHR13696">
    <property type="entry name" value="P-LOOP CONTAINING NUCLEOSIDE TRIPHOSPHATE HYDROLASE"/>
    <property type="match status" value="1"/>
</dbReference>
<dbReference type="Pfam" id="PF13614">
    <property type="entry name" value="AAA_31"/>
    <property type="match status" value="1"/>
</dbReference>
<evidence type="ECO:0000259" key="1">
    <source>
        <dbReference type="Pfam" id="PF13614"/>
    </source>
</evidence>
<dbReference type="InterPro" id="IPR027417">
    <property type="entry name" value="P-loop_NTPase"/>
</dbReference>
<comment type="caution">
    <text evidence="2">The sequence shown here is derived from an EMBL/GenBank/DDBJ whole genome shotgun (WGS) entry which is preliminary data.</text>
</comment>
<dbReference type="EMBL" id="AMCI01001933">
    <property type="protein sequence ID" value="EJX04063.1"/>
    <property type="molecule type" value="Genomic_DNA"/>
</dbReference>
<protein>
    <submittedName>
        <fullName evidence="2">Protein containing Cobyrinic acid a,c-diamide synthase domain protein</fullName>
    </submittedName>
</protein>
<accession>J9GP02</accession>
<organism evidence="2">
    <name type="scientific">gut metagenome</name>
    <dbReference type="NCBI Taxonomy" id="749906"/>
    <lineage>
        <taxon>unclassified sequences</taxon>
        <taxon>metagenomes</taxon>
        <taxon>organismal metagenomes</taxon>
    </lineage>
</organism>
<dbReference type="InterPro" id="IPR050678">
    <property type="entry name" value="DNA_Partitioning_ATPase"/>
</dbReference>
<dbReference type="InterPro" id="IPR025669">
    <property type="entry name" value="AAA_dom"/>
</dbReference>
<gene>
    <name evidence="2" type="ORF">EVA_07827</name>
</gene>